<dbReference type="InterPro" id="IPR024185">
    <property type="entry name" value="FTHF_cligase-like_sf"/>
</dbReference>
<reference evidence="3" key="1">
    <citation type="journal article" date="2019" name="Int. J. Syst. Evol. Microbiol.">
        <title>The Global Catalogue of Microorganisms (GCM) 10K type strain sequencing project: providing services to taxonomists for standard genome sequencing and annotation.</title>
        <authorList>
            <consortium name="The Broad Institute Genomics Platform"/>
            <consortium name="The Broad Institute Genome Sequencing Center for Infectious Disease"/>
            <person name="Wu L."/>
            <person name="Ma J."/>
        </authorList>
    </citation>
    <scope>NUCLEOTIDE SEQUENCE [LARGE SCALE GENOMIC DNA]</scope>
    <source>
        <strain evidence="3">KCTC 23299</strain>
    </source>
</reference>
<protein>
    <submittedName>
        <fullName evidence="2">Lactate utilization protein C</fullName>
    </submittedName>
</protein>
<dbReference type="Proteomes" id="UP001597511">
    <property type="component" value="Unassembled WGS sequence"/>
</dbReference>
<dbReference type="SUPFAM" id="SSF100950">
    <property type="entry name" value="NagB/RpiA/CoA transferase-like"/>
    <property type="match status" value="1"/>
</dbReference>
<evidence type="ECO:0000313" key="2">
    <source>
        <dbReference type="EMBL" id="MFD2919387.1"/>
    </source>
</evidence>
<dbReference type="PANTHER" id="PTHR43682">
    <property type="entry name" value="LACTATE UTILIZATION PROTEIN C"/>
    <property type="match status" value="1"/>
</dbReference>
<accession>A0ABW6A2A8</accession>
<proteinExistence type="predicted"/>
<dbReference type="PANTHER" id="PTHR43682:SF1">
    <property type="entry name" value="LACTATE UTILIZATION PROTEIN C"/>
    <property type="match status" value="1"/>
</dbReference>
<dbReference type="RefSeq" id="WP_386096525.1">
    <property type="nucleotide sequence ID" value="NZ_JBHUOZ010000001.1"/>
</dbReference>
<dbReference type="EMBL" id="JBHUOZ010000001">
    <property type="protein sequence ID" value="MFD2919387.1"/>
    <property type="molecule type" value="Genomic_DNA"/>
</dbReference>
<evidence type="ECO:0000259" key="1">
    <source>
        <dbReference type="Pfam" id="PF02589"/>
    </source>
</evidence>
<dbReference type="Gene3D" id="3.40.50.10420">
    <property type="entry name" value="NagB/RpiA/CoA transferase-like"/>
    <property type="match status" value="1"/>
</dbReference>
<feature type="domain" description="LUD" evidence="1">
    <location>
        <begin position="105"/>
        <end position="197"/>
    </location>
</feature>
<dbReference type="InterPro" id="IPR037171">
    <property type="entry name" value="NagB/RpiA_transferase-like"/>
</dbReference>
<keyword evidence="3" id="KW-1185">Reference proteome</keyword>
<evidence type="ECO:0000313" key="3">
    <source>
        <dbReference type="Proteomes" id="UP001597511"/>
    </source>
</evidence>
<gene>
    <name evidence="2" type="ORF">ACFS6H_06715</name>
</gene>
<name>A0ABW6A2A8_9BACT</name>
<dbReference type="Pfam" id="PF02589">
    <property type="entry name" value="LUD_dom"/>
    <property type="match status" value="1"/>
</dbReference>
<dbReference type="InterPro" id="IPR003741">
    <property type="entry name" value="LUD_dom"/>
</dbReference>
<organism evidence="2 3">
    <name type="scientific">Terrimonas rubra</name>
    <dbReference type="NCBI Taxonomy" id="1035890"/>
    <lineage>
        <taxon>Bacteria</taxon>
        <taxon>Pseudomonadati</taxon>
        <taxon>Bacteroidota</taxon>
        <taxon>Chitinophagia</taxon>
        <taxon>Chitinophagales</taxon>
        <taxon>Chitinophagaceae</taxon>
        <taxon>Terrimonas</taxon>
    </lineage>
</organism>
<comment type="caution">
    <text evidence="2">The sequence shown here is derived from an EMBL/GenBank/DDBJ whole genome shotgun (WGS) entry which is preliminary data.</text>
</comment>
<sequence>MSSRASILAAVKANKPEATPAPPVMQLHNSTAIQYANAIEQFSTVAGSIGAVVHHVPDLTTIQKTWQQQLQDGQRVVNTIAAIGPVDNTVDIDTPAARLETVDTAYITGSLAVAENAAIWVSEKNMVNRALPFICKQLVLVVYEKQVVHNMHEAYSILPVAEDGYGAFIAGPSKTADIEQSLVIGAHGPLGLTIYIVANTGQV</sequence>